<dbReference type="PRINTS" id="PR00413">
    <property type="entry name" value="HADHALOGNASE"/>
</dbReference>
<evidence type="ECO:0000313" key="4">
    <source>
        <dbReference type="EMBL" id="MBB5785504.1"/>
    </source>
</evidence>
<dbReference type="SUPFAM" id="SSF56784">
    <property type="entry name" value="HAD-like"/>
    <property type="match status" value="1"/>
</dbReference>
<proteinExistence type="inferred from homology"/>
<dbReference type="EMBL" id="JACHMM010000001">
    <property type="protein sequence ID" value="MBB5785504.1"/>
    <property type="molecule type" value="Genomic_DNA"/>
</dbReference>
<dbReference type="Gene3D" id="3.40.50.1000">
    <property type="entry name" value="HAD superfamily/HAD-like"/>
    <property type="match status" value="1"/>
</dbReference>
<comment type="similarity">
    <text evidence="1">Belongs to the HAD-like hydrolase superfamily. S-2-haloalkanoic acid dehalogenase family.</text>
</comment>
<evidence type="ECO:0000313" key="5">
    <source>
        <dbReference type="Proteomes" id="UP000542813"/>
    </source>
</evidence>
<keyword evidence="5" id="KW-1185">Reference proteome</keyword>
<accession>A0A7W9LJ14</accession>
<dbReference type="EC" id="3.8.1.2" evidence="4"/>
<dbReference type="InterPro" id="IPR006328">
    <property type="entry name" value="2-HAD"/>
</dbReference>
<dbReference type="Gene3D" id="1.10.150.240">
    <property type="entry name" value="Putative phosphatase, domain 2"/>
    <property type="match status" value="1"/>
</dbReference>
<gene>
    <name evidence="4" type="ORF">HD601_000079</name>
</gene>
<dbReference type="InterPro" id="IPR006439">
    <property type="entry name" value="HAD-SF_hydro_IA"/>
</dbReference>
<dbReference type="PANTHER" id="PTHR43316:SF3">
    <property type="entry name" value="HALOACID DEHALOGENASE, TYPE II (AFU_ORTHOLOGUE AFUA_2G07750)-RELATED"/>
    <property type="match status" value="1"/>
</dbReference>
<dbReference type="AlphaFoldDB" id="A0A7W9LJ14"/>
<sequence>MSTAVAPDPQTTPHPIPHPIQREDHMAAGPRPDLADVKALTFDVFGTVVDFRSTIIAEGRRLSEKHGIEVDWPTFADEWRAEYRPGMDRVMAEEGSHDGAWANVDTIYRQALDMLLGKHGITCLSEPEKVDLNLIWHRLDPWGDSVEGLERLRKRFILATLSNGNVRLLVDLARYAKLPWDMILSSEIVRAYKPDPRTYRSAVDYLDLQPHEIMMVAAHQYDLRAAQAQGFRAAFVMRPLEHGPAATVDLTIDDSFDVVANDMVDLARQFGL</sequence>
<dbReference type="PANTHER" id="PTHR43316">
    <property type="entry name" value="HYDROLASE, HALOACID DELAHOGENASE-RELATED"/>
    <property type="match status" value="1"/>
</dbReference>
<dbReference type="InterPro" id="IPR051540">
    <property type="entry name" value="S-2-haloacid_dehalogenase"/>
</dbReference>
<evidence type="ECO:0000256" key="1">
    <source>
        <dbReference type="ARBA" id="ARBA00008106"/>
    </source>
</evidence>
<dbReference type="InterPro" id="IPR036412">
    <property type="entry name" value="HAD-like_sf"/>
</dbReference>
<dbReference type="CDD" id="cd02588">
    <property type="entry name" value="HAD_L2-DEX"/>
    <property type="match status" value="1"/>
</dbReference>
<name>A0A7W9LJ14_9ACTN</name>
<dbReference type="InterPro" id="IPR023214">
    <property type="entry name" value="HAD_sf"/>
</dbReference>
<comment type="caution">
    <text evidence="4">The sequence shown here is derived from an EMBL/GenBank/DDBJ whole genome shotgun (WGS) entry which is preliminary data.</text>
</comment>
<dbReference type="NCBIfam" id="TIGR01428">
    <property type="entry name" value="HAD_type_II"/>
    <property type="match status" value="1"/>
</dbReference>
<dbReference type="RefSeq" id="WP_221440421.1">
    <property type="nucleotide sequence ID" value="NZ_JACHMM010000001.1"/>
</dbReference>
<protein>
    <submittedName>
        <fullName evidence="4">2-haloacid dehalogenase</fullName>
        <ecNumber evidence="4">3.8.1.2</ecNumber>
    </submittedName>
</protein>
<feature type="region of interest" description="Disordered" evidence="3">
    <location>
        <begin position="1"/>
        <end position="30"/>
    </location>
</feature>
<reference evidence="4 5" key="1">
    <citation type="submission" date="2020-08" db="EMBL/GenBank/DDBJ databases">
        <title>Sequencing the genomes of 1000 actinobacteria strains.</title>
        <authorList>
            <person name="Klenk H.-P."/>
        </authorList>
    </citation>
    <scope>NUCLEOTIDE SEQUENCE [LARGE SCALE GENOMIC DNA]</scope>
    <source>
        <strain evidence="4 5">DSM 102122</strain>
    </source>
</reference>
<organism evidence="4 5">
    <name type="scientific">Jiangella mangrovi</name>
    <dbReference type="NCBI Taxonomy" id="1524084"/>
    <lineage>
        <taxon>Bacteria</taxon>
        <taxon>Bacillati</taxon>
        <taxon>Actinomycetota</taxon>
        <taxon>Actinomycetes</taxon>
        <taxon>Jiangellales</taxon>
        <taxon>Jiangellaceae</taxon>
        <taxon>Jiangella</taxon>
    </lineage>
</organism>
<dbReference type="Pfam" id="PF00702">
    <property type="entry name" value="Hydrolase"/>
    <property type="match status" value="1"/>
</dbReference>
<evidence type="ECO:0000256" key="2">
    <source>
        <dbReference type="ARBA" id="ARBA00022801"/>
    </source>
</evidence>
<dbReference type="InterPro" id="IPR023198">
    <property type="entry name" value="PGP-like_dom2"/>
</dbReference>
<dbReference type="Proteomes" id="UP000542813">
    <property type="component" value="Unassembled WGS sequence"/>
</dbReference>
<dbReference type="NCBIfam" id="TIGR01493">
    <property type="entry name" value="HAD-SF-IA-v2"/>
    <property type="match status" value="1"/>
</dbReference>
<dbReference type="GO" id="GO:0018784">
    <property type="term" value="F:(S)-2-haloacid dehalogenase activity"/>
    <property type="evidence" value="ECO:0007669"/>
    <property type="project" value="UniProtKB-EC"/>
</dbReference>
<keyword evidence="2 4" id="KW-0378">Hydrolase</keyword>
<evidence type="ECO:0000256" key="3">
    <source>
        <dbReference type="SAM" id="MobiDB-lite"/>
    </source>
</evidence>